<proteinExistence type="predicted"/>
<dbReference type="AlphaFoldDB" id="A0A2W7CA04"/>
<comment type="caution">
    <text evidence="2">The sequence shown here is derived from an EMBL/GenBank/DDBJ whole genome shotgun (WGS) entry which is preliminary data.</text>
</comment>
<gene>
    <name evidence="2" type="ORF">B5V02_06935</name>
</gene>
<reference evidence="3" key="1">
    <citation type="submission" date="2017-03" db="EMBL/GenBank/DDBJ databases">
        <authorList>
            <person name="Safronova V.I."/>
            <person name="Sazanova A.L."/>
            <person name="Chirak E.R."/>
        </authorList>
    </citation>
    <scope>NUCLEOTIDE SEQUENCE [LARGE SCALE GENOMIC DNA]</scope>
    <source>
        <strain evidence="3">Ach-343</strain>
    </source>
</reference>
<evidence type="ECO:0000313" key="2">
    <source>
        <dbReference type="EMBL" id="PZV40060.1"/>
    </source>
</evidence>
<evidence type="ECO:0000313" key="3">
    <source>
        <dbReference type="Proteomes" id="UP000248616"/>
    </source>
</evidence>
<name>A0A2W7CA04_9HYPH</name>
<keyword evidence="3" id="KW-1185">Reference proteome</keyword>
<dbReference type="Proteomes" id="UP000248616">
    <property type="component" value="Unassembled WGS sequence"/>
</dbReference>
<protein>
    <submittedName>
        <fullName evidence="2">Uncharacterized protein</fullName>
    </submittedName>
</protein>
<feature type="transmembrane region" description="Helical" evidence="1">
    <location>
        <begin position="12"/>
        <end position="33"/>
    </location>
</feature>
<sequence>MNETGNARTIAFYGCARSVALVVASVVPFFTGSTEWLEAIAWIMILVQAGDAVIGTTIDDRMKTFGPACASLANLLALLWLIQSVQ</sequence>
<feature type="transmembrane region" description="Helical" evidence="1">
    <location>
        <begin position="65"/>
        <end position="82"/>
    </location>
</feature>
<dbReference type="RefSeq" id="WP_111543797.1">
    <property type="nucleotide sequence ID" value="NZ_JBHLYT010000025.1"/>
</dbReference>
<feature type="transmembrane region" description="Helical" evidence="1">
    <location>
        <begin position="39"/>
        <end position="58"/>
    </location>
</feature>
<keyword evidence="1" id="KW-0472">Membrane</keyword>
<keyword evidence="1" id="KW-0812">Transmembrane</keyword>
<evidence type="ECO:0000256" key="1">
    <source>
        <dbReference type="SAM" id="Phobius"/>
    </source>
</evidence>
<accession>A0A2W7CA04</accession>
<dbReference type="OrthoDB" id="8086091at2"/>
<keyword evidence="1" id="KW-1133">Transmembrane helix</keyword>
<organism evidence="2 3">
    <name type="scientific">Mesorhizobium kowhaii</name>
    <dbReference type="NCBI Taxonomy" id="1300272"/>
    <lineage>
        <taxon>Bacteria</taxon>
        <taxon>Pseudomonadati</taxon>
        <taxon>Pseudomonadota</taxon>
        <taxon>Alphaproteobacteria</taxon>
        <taxon>Hyphomicrobiales</taxon>
        <taxon>Phyllobacteriaceae</taxon>
        <taxon>Mesorhizobium</taxon>
    </lineage>
</organism>
<dbReference type="EMBL" id="MZXV01000013">
    <property type="protein sequence ID" value="PZV40060.1"/>
    <property type="molecule type" value="Genomic_DNA"/>
</dbReference>